<evidence type="ECO:0000256" key="2">
    <source>
        <dbReference type="ARBA" id="ARBA00022527"/>
    </source>
</evidence>
<dbReference type="InterPro" id="IPR001772">
    <property type="entry name" value="KA1_dom"/>
</dbReference>
<evidence type="ECO:0000256" key="1">
    <source>
        <dbReference type="ARBA" id="ARBA00012513"/>
    </source>
</evidence>
<dbReference type="InterPro" id="IPR028375">
    <property type="entry name" value="KA1/Ssp2_C"/>
</dbReference>
<keyword evidence="3" id="KW-0808">Transferase</keyword>
<feature type="domain" description="KA1" evidence="10">
    <location>
        <begin position="129"/>
        <end position="178"/>
    </location>
</feature>
<evidence type="ECO:0000256" key="6">
    <source>
        <dbReference type="ARBA" id="ARBA00022840"/>
    </source>
</evidence>
<dbReference type="EC" id="2.7.11.1" evidence="1"/>
<evidence type="ECO:0000256" key="7">
    <source>
        <dbReference type="ARBA" id="ARBA00047899"/>
    </source>
</evidence>
<keyword evidence="2" id="KW-0723">Serine/threonine-protein kinase</keyword>
<evidence type="ECO:0000256" key="9">
    <source>
        <dbReference type="SAM" id="MobiDB-lite"/>
    </source>
</evidence>
<dbReference type="SUPFAM" id="SSF103243">
    <property type="entry name" value="KA1-like"/>
    <property type="match status" value="1"/>
</dbReference>
<evidence type="ECO:0000256" key="3">
    <source>
        <dbReference type="ARBA" id="ARBA00022679"/>
    </source>
</evidence>
<comment type="caution">
    <text evidence="11">The sequence shown here is derived from an EMBL/GenBank/DDBJ whole genome shotgun (WGS) entry which is preliminary data.</text>
</comment>
<dbReference type="Proteomes" id="UP001217089">
    <property type="component" value="Unassembled WGS sequence"/>
</dbReference>
<dbReference type="Gene3D" id="3.30.310.80">
    <property type="entry name" value="Kinase associated domain 1, KA1"/>
    <property type="match status" value="1"/>
</dbReference>
<feature type="compositionally biased region" description="Basic residues" evidence="9">
    <location>
        <begin position="1"/>
        <end position="10"/>
    </location>
</feature>
<keyword evidence="5" id="KW-0418">Kinase</keyword>
<name>A0ABQ9FLG1_TEGGR</name>
<dbReference type="Pfam" id="PF02149">
    <property type="entry name" value="KA1"/>
    <property type="match status" value="1"/>
</dbReference>
<gene>
    <name evidence="11" type="ORF">KUTeg_003199</name>
</gene>
<keyword evidence="4" id="KW-0547">Nucleotide-binding</keyword>
<evidence type="ECO:0000313" key="12">
    <source>
        <dbReference type="Proteomes" id="UP001217089"/>
    </source>
</evidence>
<proteinExistence type="predicted"/>
<evidence type="ECO:0000256" key="8">
    <source>
        <dbReference type="ARBA" id="ARBA00048679"/>
    </source>
</evidence>
<evidence type="ECO:0000259" key="10">
    <source>
        <dbReference type="PROSITE" id="PS50032"/>
    </source>
</evidence>
<evidence type="ECO:0000256" key="4">
    <source>
        <dbReference type="ARBA" id="ARBA00022741"/>
    </source>
</evidence>
<dbReference type="EMBL" id="JARBDR010000214">
    <property type="protein sequence ID" value="KAJ8318108.1"/>
    <property type="molecule type" value="Genomic_DNA"/>
</dbReference>
<feature type="compositionally biased region" description="Basic and acidic residues" evidence="9">
    <location>
        <begin position="16"/>
        <end position="28"/>
    </location>
</feature>
<organism evidence="11 12">
    <name type="scientific">Tegillarca granosa</name>
    <name type="common">Malaysian cockle</name>
    <name type="synonym">Anadara granosa</name>
    <dbReference type="NCBI Taxonomy" id="220873"/>
    <lineage>
        <taxon>Eukaryota</taxon>
        <taxon>Metazoa</taxon>
        <taxon>Spiralia</taxon>
        <taxon>Lophotrochozoa</taxon>
        <taxon>Mollusca</taxon>
        <taxon>Bivalvia</taxon>
        <taxon>Autobranchia</taxon>
        <taxon>Pteriomorphia</taxon>
        <taxon>Arcoida</taxon>
        <taxon>Arcoidea</taxon>
        <taxon>Arcidae</taxon>
        <taxon>Tegillarca</taxon>
    </lineage>
</organism>
<reference evidence="11 12" key="1">
    <citation type="submission" date="2022-12" db="EMBL/GenBank/DDBJ databases">
        <title>Chromosome-level genome of Tegillarca granosa.</title>
        <authorList>
            <person name="Kim J."/>
        </authorList>
    </citation>
    <scope>NUCLEOTIDE SEQUENCE [LARGE SCALE GENOMIC DNA]</scope>
    <source>
        <strain evidence="11">Teg-2019</strain>
        <tissue evidence="11">Adductor muscle</tissue>
    </source>
</reference>
<dbReference type="PROSITE" id="PS50032">
    <property type="entry name" value="KA1"/>
    <property type="match status" value="1"/>
</dbReference>
<comment type="catalytic activity">
    <reaction evidence="7">
        <text>L-threonyl-[protein] + ATP = O-phospho-L-threonyl-[protein] + ADP + H(+)</text>
        <dbReference type="Rhea" id="RHEA:46608"/>
        <dbReference type="Rhea" id="RHEA-COMP:11060"/>
        <dbReference type="Rhea" id="RHEA-COMP:11605"/>
        <dbReference type="ChEBI" id="CHEBI:15378"/>
        <dbReference type="ChEBI" id="CHEBI:30013"/>
        <dbReference type="ChEBI" id="CHEBI:30616"/>
        <dbReference type="ChEBI" id="CHEBI:61977"/>
        <dbReference type="ChEBI" id="CHEBI:456216"/>
        <dbReference type="EC" id="2.7.11.1"/>
    </reaction>
</comment>
<protein>
    <recommendedName>
        <fullName evidence="1">non-specific serine/threonine protein kinase</fullName>
        <ecNumber evidence="1">2.7.11.1</ecNumber>
    </recommendedName>
</protein>
<keyword evidence="6" id="KW-0067">ATP-binding</keyword>
<sequence>MAKSTCKHRAASVEEGLQKSEMELDTPSKSRKASVFGSLEKVFNMLTPKKQRNSSSEGPRKVKVSKNLKRHYLPVHNAGLKKVGYALHNVYRTNEFSVDYVLNRLKAVIEEKYIPYKQSDYTLRCTVMDDWGRVKLAFDLEVCTLPKMPNTGICRKRVKGDTWHYKKLCEDILASCKQVVTKDV</sequence>
<keyword evidence="12" id="KW-1185">Reference proteome</keyword>
<comment type="catalytic activity">
    <reaction evidence="8">
        <text>L-seryl-[protein] + ATP = O-phospho-L-seryl-[protein] + ADP + H(+)</text>
        <dbReference type="Rhea" id="RHEA:17989"/>
        <dbReference type="Rhea" id="RHEA-COMP:9863"/>
        <dbReference type="Rhea" id="RHEA-COMP:11604"/>
        <dbReference type="ChEBI" id="CHEBI:15378"/>
        <dbReference type="ChEBI" id="CHEBI:29999"/>
        <dbReference type="ChEBI" id="CHEBI:30616"/>
        <dbReference type="ChEBI" id="CHEBI:83421"/>
        <dbReference type="ChEBI" id="CHEBI:456216"/>
        <dbReference type="EC" id="2.7.11.1"/>
    </reaction>
</comment>
<feature type="region of interest" description="Disordered" evidence="9">
    <location>
        <begin position="1"/>
        <end position="32"/>
    </location>
</feature>
<accession>A0ABQ9FLG1</accession>
<evidence type="ECO:0000313" key="11">
    <source>
        <dbReference type="EMBL" id="KAJ8318108.1"/>
    </source>
</evidence>
<evidence type="ECO:0000256" key="5">
    <source>
        <dbReference type="ARBA" id="ARBA00022777"/>
    </source>
</evidence>